<dbReference type="InterPro" id="IPR001563">
    <property type="entry name" value="Peptidase_S10"/>
</dbReference>
<keyword evidence="8" id="KW-0732">Signal</keyword>
<feature type="compositionally biased region" description="Basic and acidic residues" evidence="16">
    <location>
        <begin position="774"/>
        <end position="786"/>
    </location>
</feature>
<keyword evidence="10 17" id="KW-1133">Transmembrane helix</keyword>
<dbReference type="Proteomes" id="UP000777482">
    <property type="component" value="Unassembled WGS sequence"/>
</dbReference>
<evidence type="ECO:0000256" key="12">
    <source>
        <dbReference type="ARBA" id="ARBA00023136"/>
    </source>
</evidence>
<dbReference type="PANTHER" id="PTHR11802:SF190">
    <property type="entry name" value="PHEROMONE-PROCESSING CARBOXYPEPTIDASE KEX1"/>
    <property type="match status" value="1"/>
</dbReference>
<keyword evidence="7" id="KW-0053">Apoptosis</keyword>
<evidence type="ECO:0000256" key="15">
    <source>
        <dbReference type="RuleBase" id="RU361156"/>
    </source>
</evidence>
<evidence type="ECO:0000256" key="11">
    <source>
        <dbReference type="ARBA" id="ARBA00023034"/>
    </source>
</evidence>
<dbReference type="PANTHER" id="PTHR11802">
    <property type="entry name" value="SERINE PROTEASE FAMILY S10 SERINE CARBOXYPEPTIDASE"/>
    <property type="match status" value="1"/>
</dbReference>
<evidence type="ECO:0000256" key="14">
    <source>
        <dbReference type="ARBA" id="ARBA00037042"/>
    </source>
</evidence>
<dbReference type="OrthoDB" id="443318at2759"/>
<evidence type="ECO:0000256" key="6">
    <source>
        <dbReference type="ARBA" id="ARBA00022692"/>
    </source>
</evidence>
<feature type="compositionally biased region" description="Acidic residues" evidence="16">
    <location>
        <begin position="659"/>
        <end position="676"/>
    </location>
</feature>
<keyword evidence="6 17" id="KW-0812">Transmembrane</keyword>
<feature type="region of interest" description="Disordered" evidence="16">
    <location>
        <begin position="616"/>
        <end position="786"/>
    </location>
</feature>
<accession>A0A9P7B5S7</accession>
<reference evidence="18 19" key="1">
    <citation type="submission" date="2020-11" db="EMBL/GenBank/DDBJ databases">
        <title>Kefir isolates.</title>
        <authorList>
            <person name="Marcisauskas S."/>
            <person name="Kim Y."/>
            <person name="Blasche S."/>
        </authorList>
    </citation>
    <scope>NUCLEOTIDE SEQUENCE [LARGE SCALE GENOMIC DNA]</scope>
    <source>
        <strain evidence="18 19">KR</strain>
    </source>
</reference>
<feature type="transmembrane region" description="Helical" evidence="17">
    <location>
        <begin position="587"/>
        <end position="610"/>
    </location>
</feature>
<evidence type="ECO:0000256" key="17">
    <source>
        <dbReference type="SAM" id="Phobius"/>
    </source>
</evidence>
<dbReference type="AlphaFoldDB" id="A0A9P7B5S7"/>
<comment type="subcellular location">
    <subcellularLocation>
        <location evidence="2">Golgi apparatus</location>
        <location evidence="2">trans-Golgi network membrane</location>
        <topology evidence="2">Single-pass type I membrane protein</topology>
    </subcellularLocation>
</comment>
<dbReference type="EMBL" id="PUHQ01000037">
    <property type="protein sequence ID" value="KAG0661179.1"/>
    <property type="molecule type" value="Genomic_DNA"/>
</dbReference>
<dbReference type="EC" id="3.4.16.-" evidence="15"/>
<name>A0A9P7B5S7_RHOMI</name>
<dbReference type="GO" id="GO:0004185">
    <property type="term" value="F:serine-type carboxypeptidase activity"/>
    <property type="evidence" value="ECO:0007669"/>
    <property type="project" value="UniProtKB-UniRule"/>
</dbReference>
<feature type="compositionally biased region" description="Gly residues" evidence="16">
    <location>
        <begin position="648"/>
        <end position="657"/>
    </location>
</feature>
<keyword evidence="9 15" id="KW-0378">Hydrolase</keyword>
<keyword evidence="11" id="KW-0333">Golgi apparatus</keyword>
<evidence type="ECO:0000256" key="13">
    <source>
        <dbReference type="ARBA" id="ARBA00023180"/>
    </source>
</evidence>
<evidence type="ECO:0000256" key="1">
    <source>
        <dbReference type="ARBA" id="ARBA00001003"/>
    </source>
</evidence>
<dbReference type="InterPro" id="IPR018202">
    <property type="entry name" value="Ser_caboxypep_ser_AS"/>
</dbReference>
<dbReference type="GO" id="GO:0006915">
    <property type="term" value="P:apoptotic process"/>
    <property type="evidence" value="ECO:0007669"/>
    <property type="project" value="UniProtKB-KW"/>
</dbReference>
<dbReference type="GO" id="GO:0005802">
    <property type="term" value="C:trans-Golgi network"/>
    <property type="evidence" value="ECO:0007669"/>
    <property type="project" value="TreeGrafter"/>
</dbReference>
<dbReference type="SUPFAM" id="SSF53474">
    <property type="entry name" value="alpha/beta-Hydrolases"/>
    <property type="match status" value="1"/>
</dbReference>
<feature type="compositionally biased region" description="Acidic residues" evidence="16">
    <location>
        <begin position="695"/>
        <end position="704"/>
    </location>
</feature>
<keyword evidence="5 15" id="KW-0645">Protease</keyword>
<comment type="similarity">
    <text evidence="3 15">Belongs to the peptidase S10 family.</text>
</comment>
<evidence type="ECO:0000256" key="7">
    <source>
        <dbReference type="ARBA" id="ARBA00022703"/>
    </source>
</evidence>
<comment type="catalytic activity">
    <reaction evidence="1">
        <text>Preferential release of a C-terminal arginine or lysine residue.</text>
        <dbReference type="EC" id="3.4.16.6"/>
    </reaction>
</comment>
<evidence type="ECO:0000256" key="2">
    <source>
        <dbReference type="ARBA" id="ARBA00004393"/>
    </source>
</evidence>
<dbReference type="GO" id="GO:0006508">
    <property type="term" value="P:proteolysis"/>
    <property type="evidence" value="ECO:0007669"/>
    <property type="project" value="UniProtKB-KW"/>
</dbReference>
<evidence type="ECO:0000256" key="4">
    <source>
        <dbReference type="ARBA" id="ARBA00022645"/>
    </source>
</evidence>
<comment type="function">
    <text evidence="14">Protease with a carboxypeptidase B-like function involved in the C-terminal processing of the lysine and arginine residues from protein precursors. Promotes cell fusion and is involved in the programmed cell death.</text>
</comment>
<keyword evidence="13" id="KW-0325">Glycoprotein</keyword>
<organism evidence="18 19">
    <name type="scientific">Rhodotorula mucilaginosa</name>
    <name type="common">Yeast</name>
    <name type="synonym">Rhodotorula rubra</name>
    <dbReference type="NCBI Taxonomy" id="5537"/>
    <lineage>
        <taxon>Eukaryota</taxon>
        <taxon>Fungi</taxon>
        <taxon>Dikarya</taxon>
        <taxon>Basidiomycota</taxon>
        <taxon>Pucciniomycotina</taxon>
        <taxon>Microbotryomycetes</taxon>
        <taxon>Sporidiobolales</taxon>
        <taxon>Sporidiobolaceae</taxon>
        <taxon>Rhodotorula</taxon>
    </lineage>
</organism>
<evidence type="ECO:0000256" key="5">
    <source>
        <dbReference type="ARBA" id="ARBA00022670"/>
    </source>
</evidence>
<dbReference type="Gene3D" id="3.40.50.1820">
    <property type="entry name" value="alpha/beta hydrolase"/>
    <property type="match status" value="1"/>
</dbReference>
<evidence type="ECO:0000256" key="8">
    <source>
        <dbReference type="ARBA" id="ARBA00022729"/>
    </source>
</evidence>
<comment type="caution">
    <text evidence="18">The sequence shown here is derived from an EMBL/GenBank/DDBJ whole genome shotgun (WGS) entry which is preliminary data.</text>
</comment>
<keyword evidence="19" id="KW-1185">Reference proteome</keyword>
<dbReference type="InterPro" id="IPR029058">
    <property type="entry name" value="AB_hydrolase_fold"/>
</dbReference>
<dbReference type="PRINTS" id="PR00724">
    <property type="entry name" value="CRBOXYPTASEC"/>
</dbReference>
<protein>
    <recommendedName>
        <fullName evidence="15">Carboxypeptidase</fullName>
        <ecNumber evidence="15">3.4.16.-</ecNumber>
    </recommendedName>
</protein>
<keyword evidence="4 15" id="KW-0121">Carboxypeptidase</keyword>
<sequence length="786" mass="85003">MVAGPHRARLTAPAMLAATHAADSSPPPPPRSLSSWIAQAREGVERRQQQSDDSDEDMSAARFFIPSLPGQPSDASVTMYGGHIPSAPPKNGVPDTESDAHLYFYLVRNKHIAETERTLLWFNGGPGCSSFDGGLMEIGPFRLVPNSDGKLRELEGAWNEYANVIFIDQPVGTGYSYMSSNEYLHDLPEAAAHVVEFLAKFYKIFPEFSSHDTYLAGESYAGQYIPYIAQAILETTRLPTRLKGILIGNGWIDPWNQYPAYYEFALEAGILKEGSDTDKSVRKEVENCMANMRLHGGPAKLPVHLGVCERILGAITDSTIQSVNGQNMCVNNYDVRLTDTHPSCGMNWPPDIFDITPYLSRDDVKSAFHATRHAGAWTECNGQVGANFYTPHSLPSVTLLPDLLTKIQVLMFAGAEDLICNHVGIERMIENLNWNGATGWEDAPVEDWVVDGRTAGTWTTARNMTYVKILDASHMVPYDQPLAAHDMFLRFVGASLLSAAGPAAQVPSRIGNEIPAVLGSTRPDGSSLNATLADGTSMLDASSGAGDDAALIGSGDSKLSSSFGGSESSTSSDGWWSPLSGSAAEGLAHASSAIVLVLLMLTALGGFLYIRRRNRTATGGGGRRRRNGKGWASLTPRGKQHERAQSLGRGGGLGMGGITEDEDGVLSGEADDTETGQEDRRRRRRGGGGEGAAGEGEEEEEAHELDELMRSSHARSRRRLFDADDEEQKASSSGGRHHRRGELDEEAKVFGLGDAEEEDDDDSEGGGGDDADTIADREGRRNWRRD</sequence>
<dbReference type="PROSITE" id="PS00131">
    <property type="entry name" value="CARBOXYPEPT_SER_SER"/>
    <property type="match status" value="1"/>
</dbReference>
<evidence type="ECO:0000256" key="10">
    <source>
        <dbReference type="ARBA" id="ARBA00022989"/>
    </source>
</evidence>
<keyword evidence="12 17" id="KW-0472">Membrane</keyword>
<evidence type="ECO:0000256" key="3">
    <source>
        <dbReference type="ARBA" id="ARBA00009431"/>
    </source>
</evidence>
<dbReference type="Pfam" id="PF00450">
    <property type="entry name" value="Peptidase_S10"/>
    <property type="match status" value="1"/>
</dbReference>
<evidence type="ECO:0000256" key="9">
    <source>
        <dbReference type="ARBA" id="ARBA00022801"/>
    </source>
</evidence>
<feature type="region of interest" description="Disordered" evidence="16">
    <location>
        <begin position="1"/>
        <end position="57"/>
    </location>
</feature>
<evidence type="ECO:0000313" key="19">
    <source>
        <dbReference type="Proteomes" id="UP000777482"/>
    </source>
</evidence>
<evidence type="ECO:0000313" key="18">
    <source>
        <dbReference type="EMBL" id="KAG0661179.1"/>
    </source>
</evidence>
<gene>
    <name evidence="18" type="primary">KEX1_1</name>
    <name evidence="18" type="ORF">C6P46_004133</name>
</gene>
<dbReference type="FunFam" id="3.40.50.1820:FF:000121">
    <property type="entry name" value="Carboxypeptidase D"/>
    <property type="match status" value="1"/>
</dbReference>
<feature type="compositionally biased region" description="Low complexity" evidence="16">
    <location>
        <begin position="10"/>
        <end position="24"/>
    </location>
</feature>
<proteinExistence type="inferred from homology"/>
<evidence type="ECO:0000256" key="16">
    <source>
        <dbReference type="SAM" id="MobiDB-lite"/>
    </source>
</evidence>
<feature type="compositionally biased region" description="Acidic residues" evidence="16">
    <location>
        <begin position="754"/>
        <end position="773"/>
    </location>
</feature>